<dbReference type="InterPro" id="IPR036412">
    <property type="entry name" value="HAD-like_sf"/>
</dbReference>
<dbReference type="SUPFAM" id="SSF56784">
    <property type="entry name" value="HAD-like"/>
    <property type="match status" value="1"/>
</dbReference>
<dbReference type="AlphaFoldDB" id="A0A381PZL3"/>
<dbReference type="Gene3D" id="3.40.50.1000">
    <property type="entry name" value="HAD superfamily/HAD-like"/>
    <property type="match status" value="1"/>
</dbReference>
<evidence type="ECO:0000313" key="1">
    <source>
        <dbReference type="EMBL" id="SUZ72495.1"/>
    </source>
</evidence>
<proteinExistence type="predicted"/>
<sequence>MFREIVATELGVTEDSLPLERSWDFREWGFGPDDFERLHRVAVLEYRMFRDMKVMPGCAEALWRLSDAGVWIRIVTHRLYVNWGHAVAIADTAQWLDQQRIPYRDVCFVGEKPDVAAHAYVDDGPHNVEGLREAGHTVITFDQPYNRHIDGPRVSSWPELEAMVLKLAADHAGSIAQQLPGLGAGSDRLFERTREQS</sequence>
<gene>
    <name evidence="1" type="ORF">METZ01_LOCUS25349</name>
</gene>
<name>A0A381PZL3_9ZZZZ</name>
<organism evidence="1">
    <name type="scientific">marine metagenome</name>
    <dbReference type="NCBI Taxonomy" id="408172"/>
    <lineage>
        <taxon>unclassified sequences</taxon>
        <taxon>metagenomes</taxon>
        <taxon>ecological metagenomes</taxon>
    </lineage>
</organism>
<dbReference type="EMBL" id="UINC01001150">
    <property type="protein sequence ID" value="SUZ72495.1"/>
    <property type="molecule type" value="Genomic_DNA"/>
</dbReference>
<dbReference type="Pfam" id="PF06941">
    <property type="entry name" value="NT5C"/>
    <property type="match status" value="1"/>
</dbReference>
<dbReference type="InterPro" id="IPR010708">
    <property type="entry name" value="5'(3')-deoxyribonucleotidase"/>
</dbReference>
<reference evidence="1" key="1">
    <citation type="submission" date="2018-05" db="EMBL/GenBank/DDBJ databases">
        <authorList>
            <person name="Lanie J.A."/>
            <person name="Ng W.-L."/>
            <person name="Kazmierczak K.M."/>
            <person name="Andrzejewski T.M."/>
            <person name="Davidsen T.M."/>
            <person name="Wayne K.J."/>
            <person name="Tettelin H."/>
            <person name="Glass J.I."/>
            <person name="Rusch D."/>
            <person name="Podicherti R."/>
            <person name="Tsui H.-C.T."/>
            <person name="Winkler M.E."/>
        </authorList>
    </citation>
    <scope>NUCLEOTIDE SEQUENCE</scope>
</reference>
<dbReference type="GO" id="GO:0008253">
    <property type="term" value="F:5'-nucleotidase activity"/>
    <property type="evidence" value="ECO:0007669"/>
    <property type="project" value="InterPro"/>
</dbReference>
<dbReference type="InterPro" id="IPR023214">
    <property type="entry name" value="HAD_sf"/>
</dbReference>
<protein>
    <submittedName>
        <fullName evidence="1">Uncharacterized protein</fullName>
    </submittedName>
</protein>
<accession>A0A381PZL3</accession>
<dbReference type="GO" id="GO:0009264">
    <property type="term" value="P:deoxyribonucleotide catabolic process"/>
    <property type="evidence" value="ECO:0007669"/>
    <property type="project" value="InterPro"/>
</dbReference>